<comment type="subcellular location">
    <subcellularLocation>
        <location evidence="1">Membrane</location>
        <topology evidence="1">Multi-pass membrane protein</topology>
    </subcellularLocation>
</comment>
<keyword evidence="2 5" id="KW-0812">Transmembrane</keyword>
<name>A0A1F7J7D6_9BACT</name>
<feature type="transmembrane region" description="Helical" evidence="5">
    <location>
        <begin position="70"/>
        <end position="87"/>
    </location>
</feature>
<comment type="caution">
    <text evidence="7">The sequence shown here is derived from an EMBL/GenBank/DDBJ whole genome shotgun (WGS) entry which is preliminary data.</text>
</comment>
<dbReference type="EMBL" id="MGAR01000027">
    <property type="protein sequence ID" value="OGK51516.1"/>
    <property type="molecule type" value="Genomic_DNA"/>
</dbReference>
<evidence type="ECO:0000256" key="2">
    <source>
        <dbReference type="ARBA" id="ARBA00022692"/>
    </source>
</evidence>
<evidence type="ECO:0000313" key="8">
    <source>
        <dbReference type="Proteomes" id="UP000176480"/>
    </source>
</evidence>
<evidence type="ECO:0000256" key="1">
    <source>
        <dbReference type="ARBA" id="ARBA00004141"/>
    </source>
</evidence>
<dbReference type="GO" id="GO:0016020">
    <property type="term" value="C:membrane"/>
    <property type="evidence" value="ECO:0007669"/>
    <property type="project" value="UniProtKB-SubCell"/>
</dbReference>
<dbReference type="Pfam" id="PF04932">
    <property type="entry name" value="Wzy_C"/>
    <property type="match status" value="1"/>
</dbReference>
<feature type="transmembrane region" description="Helical" evidence="5">
    <location>
        <begin position="327"/>
        <end position="348"/>
    </location>
</feature>
<gene>
    <name evidence="7" type="ORF">A2966_01530</name>
</gene>
<feature type="transmembrane region" description="Helical" evidence="5">
    <location>
        <begin position="360"/>
        <end position="377"/>
    </location>
</feature>
<sequence length="401" mass="46098">MNKIFLNRLLILSFILLLPTQFGKHFFLPFSYLSGVRIDYLALTLYVTDVLALLILIFNWKTLIVLLKNRYFLIFLGLIMVNIIFSLSKPLALYKTVKLLEAVGIFWVISKEKLSYKLLLVALLIGALGEVTLSMSQLIGRHSLQGIFYFFGERYFTLGTPDIAKTSLNGVEILRPYGTFSHPNSQAGFYLLMYFFVLNFSKFNRHYWLKKALLTACALLIFFSFSKIAIIVFLLLNLVYYIYKKDGSRCVLCILSRFAIFLALALIFLTAKGDPLSLEKRITLTKNALVIFQQHPLFGVGLGNYLLGQNSFPSRYPYFFLQPVHNIFLLLLVEGGVMLMGYLIYLSWKKWGIKFIKKHLLVILAVVITGLFDHYWLTLQQNLLLLPVVFGLLQQDARVVK</sequence>
<feature type="transmembrane region" description="Helical" evidence="5">
    <location>
        <begin position="213"/>
        <end position="243"/>
    </location>
</feature>
<dbReference type="Proteomes" id="UP000176480">
    <property type="component" value="Unassembled WGS sequence"/>
</dbReference>
<dbReference type="InterPro" id="IPR051533">
    <property type="entry name" value="WaaL-like"/>
</dbReference>
<keyword evidence="3 5" id="KW-1133">Transmembrane helix</keyword>
<feature type="transmembrane region" description="Helical" evidence="5">
    <location>
        <begin position="249"/>
        <end position="269"/>
    </location>
</feature>
<feature type="transmembrane region" description="Helical" evidence="5">
    <location>
        <begin position="118"/>
        <end position="139"/>
    </location>
</feature>
<feature type="transmembrane region" description="Helical" evidence="5">
    <location>
        <begin position="184"/>
        <end position="201"/>
    </location>
</feature>
<evidence type="ECO:0000313" key="7">
    <source>
        <dbReference type="EMBL" id="OGK51516.1"/>
    </source>
</evidence>
<dbReference type="PANTHER" id="PTHR37422:SF13">
    <property type="entry name" value="LIPOPOLYSACCHARIDE BIOSYNTHESIS PROTEIN PA4999-RELATED"/>
    <property type="match status" value="1"/>
</dbReference>
<proteinExistence type="predicted"/>
<evidence type="ECO:0000256" key="3">
    <source>
        <dbReference type="ARBA" id="ARBA00022989"/>
    </source>
</evidence>
<feature type="domain" description="O-antigen ligase-related" evidence="6">
    <location>
        <begin position="214"/>
        <end position="340"/>
    </location>
</feature>
<evidence type="ECO:0000259" key="6">
    <source>
        <dbReference type="Pfam" id="PF04932"/>
    </source>
</evidence>
<protein>
    <recommendedName>
        <fullName evidence="6">O-antigen ligase-related domain-containing protein</fullName>
    </recommendedName>
</protein>
<organism evidence="7 8">
    <name type="scientific">Candidatus Roizmanbacteria bacterium RIFCSPLOWO2_01_FULL_41_22</name>
    <dbReference type="NCBI Taxonomy" id="1802067"/>
    <lineage>
        <taxon>Bacteria</taxon>
        <taxon>Candidatus Roizmaniibacteriota</taxon>
    </lineage>
</organism>
<keyword evidence="4 5" id="KW-0472">Membrane</keyword>
<evidence type="ECO:0000256" key="5">
    <source>
        <dbReference type="SAM" id="Phobius"/>
    </source>
</evidence>
<dbReference type="PANTHER" id="PTHR37422">
    <property type="entry name" value="TEICHURONIC ACID BIOSYNTHESIS PROTEIN TUAE"/>
    <property type="match status" value="1"/>
</dbReference>
<feature type="transmembrane region" description="Helical" evidence="5">
    <location>
        <begin position="39"/>
        <end position="58"/>
    </location>
</feature>
<reference evidence="7 8" key="1">
    <citation type="journal article" date="2016" name="Nat. Commun.">
        <title>Thousands of microbial genomes shed light on interconnected biogeochemical processes in an aquifer system.</title>
        <authorList>
            <person name="Anantharaman K."/>
            <person name="Brown C.T."/>
            <person name="Hug L.A."/>
            <person name="Sharon I."/>
            <person name="Castelle C.J."/>
            <person name="Probst A.J."/>
            <person name="Thomas B.C."/>
            <person name="Singh A."/>
            <person name="Wilkins M.J."/>
            <person name="Karaoz U."/>
            <person name="Brodie E.L."/>
            <person name="Williams K.H."/>
            <person name="Hubbard S.S."/>
            <person name="Banfield J.F."/>
        </authorList>
    </citation>
    <scope>NUCLEOTIDE SEQUENCE [LARGE SCALE GENOMIC DNA]</scope>
</reference>
<evidence type="ECO:0000256" key="4">
    <source>
        <dbReference type="ARBA" id="ARBA00023136"/>
    </source>
</evidence>
<dbReference type="AlphaFoldDB" id="A0A1F7J7D6"/>
<accession>A0A1F7J7D6</accession>
<dbReference type="InterPro" id="IPR007016">
    <property type="entry name" value="O-antigen_ligase-rel_domated"/>
</dbReference>
<dbReference type="STRING" id="1802067.A2966_01530"/>